<dbReference type="EMBL" id="PXOF01000027">
    <property type="protein sequence ID" value="RGP73508.1"/>
    <property type="molecule type" value="Genomic_DNA"/>
</dbReference>
<feature type="compositionally biased region" description="Polar residues" evidence="1">
    <location>
        <begin position="87"/>
        <end position="103"/>
    </location>
</feature>
<name>A0A395SM51_FUSSP</name>
<comment type="caution">
    <text evidence="2">The sequence shown here is derived from an EMBL/GenBank/DDBJ whole genome shotgun (WGS) entry which is preliminary data.</text>
</comment>
<feature type="region of interest" description="Disordered" evidence="1">
    <location>
        <begin position="76"/>
        <end position="118"/>
    </location>
</feature>
<protein>
    <submittedName>
        <fullName evidence="2">Uncharacterized protein</fullName>
    </submittedName>
</protein>
<reference evidence="2 3" key="1">
    <citation type="journal article" date="2018" name="PLoS Pathog.">
        <title>Evolution of structural diversity of trichothecenes, a family of toxins produced by plant pathogenic and entomopathogenic fungi.</title>
        <authorList>
            <person name="Proctor R.H."/>
            <person name="McCormick S.P."/>
            <person name="Kim H.S."/>
            <person name="Cardoza R.E."/>
            <person name="Stanley A.M."/>
            <person name="Lindo L."/>
            <person name="Kelly A."/>
            <person name="Brown D.W."/>
            <person name="Lee T."/>
            <person name="Vaughan M.M."/>
            <person name="Alexander N.J."/>
            <person name="Busman M."/>
            <person name="Gutierrez S."/>
        </authorList>
    </citation>
    <scope>NUCLEOTIDE SEQUENCE [LARGE SCALE GENOMIC DNA]</scope>
    <source>
        <strain evidence="2 3">NRRL 3299</strain>
    </source>
</reference>
<sequence length="429" mass="48269">MTNLDYEVPFWADLGACERATVYEKPSPLRVARYNENFQQDIGQLENRYKHNSVKHSQSFQGDGFLTVPKKRKLERQSVAPGKENVRTLQNNQTLSTQSSRNVHTPGYWTQRDSPPRLLGVTPLPQLSVKKKRQAHTHARVQPDQNRSLSPFSNNTLPAAYEMRHPGKVRPPLTNLYDEDYMHKEESPLVSHATGWAGYPLPPENNLQLPPINSLTTLPRQKTVSCLAPNINITPEVTVIEAGCNIFWVAVEIFATPWRASESKIQSGAQNVELENRSDPNGFHDLNVQILPTEQSSIIRILQEQPFPLDHLDPGSSIFLLVKVRVHVAKGMQKERRECPQQEIDNLIEALEQELGDSTIGYMTVRLSYRLSAFPEPLDVSSAGDGTFSTYSKIETVATASVKLHNAMSLWSPAPVLKPNPLLPLIEKH</sequence>
<organism evidence="2 3">
    <name type="scientific">Fusarium sporotrichioides</name>
    <dbReference type="NCBI Taxonomy" id="5514"/>
    <lineage>
        <taxon>Eukaryota</taxon>
        <taxon>Fungi</taxon>
        <taxon>Dikarya</taxon>
        <taxon>Ascomycota</taxon>
        <taxon>Pezizomycotina</taxon>
        <taxon>Sordariomycetes</taxon>
        <taxon>Hypocreomycetidae</taxon>
        <taxon>Hypocreales</taxon>
        <taxon>Nectriaceae</taxon>
        <taxon>Fusarium</taxon>
    </lineage>
</organism>
<gene>
    <name evidence="2" type="ORF">FSPOR_2090</name>
</gene>
<dbReference type="Proteomes" id="UP000266152">
    <property type="component" value="Unassembled WGS sequence"/>
</dbReference>
<proteinExistence type="predicted"/>
<evidence type="ECO:0000313" key="3">
    <source>
        <dbReference type="Proteomes" id="UP000266152"/>
    </source>
</evidence>
<evidence type="ECO:0000256" key="1">
    <source>
        <dbReference type="SAM" id="MobiDB-lite"/>
    </source>
</evidence>
<accession>A0A395SM51</accession>
<evidence type="ECO:0000313" key="2">
    <source>
        <dbReference type="EMBL" id="RGP73508.1"/>
    </source>
</evidence>
<dbReference type="AlphaFoldDB" id="A0A395SM51"/>
<keyword evidence="3" id="KW-1185">Reference proteome</keyword>